<evidence type="ECO:0000256" key="2">
    <source>
        <dbReference type="ARBA" id="ARBA00022490"/>
    </source>
</evidence>
<dbReference type="GO" id="GO:0036503">
    <property type="term" value="P:ERAD pathway"/>
    <property type="evidence" value="ECO:0007669"/>
    <property type="project" value="TreeGrafter"/>
</dbReference>
<comment type="caution">
    <text evidence="8">The sequence shown here is derived from an EMBL/GenBank/DDBJ whole genome shotgun (WGS) entry which is preliminary data.</text>
</comment>
<name>A0A139I3Q0_9PEZI</name>
<organism evidence="8 9">
    <name type="scientific">Pseudocercospora musae</name>
    <dbReference type="NCBI Taxonomy" id="113226"/>
    <lineage>
        <taxon>Eukaryota</taxon>
        <taxon>Fungi</taxon>
        <taxon>Dikarya</taxon>
        <taxon>Ascomycota</taxon>
        <taxon>Pezizomycotina</taxon>
        <taxon>Dothideomycetes</taxon>
        <taxon>Dothideomycetidae</taxon>
        <taxon>Mycosphaerellales</taxon>
        <taxon>Mycosphaerellaceae</taxon>
        <taxon>Pseudocercospora</taxon>
    </lineage>
</organism>
<dbReference type="SUPFAM" id="SSF48371">
    <property type="entry name" value="ARM repeat"/>
    <property type="match status" value="2"/>
</dbReference>
<dbReference type="GO" id="GO:0005634">
    <property type="term" value="C:nucleus"/>
    <property type="evidence" value="ECO:0007669"/>
    <property type="project" value="TreeGrafter"/>
</dbReference>
<protein>
    <recommendedName>
        <fullName evidence="10">ARM repeat-containing protein</fullName>
    </recommendedName>
</protein>
<keyword evidence="2" id="KW-0963">Cytoplasm</keyword>
<evidence type="ECO:0000313" key="9">
    <source>
        <dbReference type="Proteomes" id="UP000073492"/>
    </source>
</evidence>
<dbReference type="GO" id="GO:0000502">
    <property type="term" value="C:proteasome complex"/>
    <property type="evidence" value="ECO:0007669"/>
    <property type="project" value="UniProtKB-KW"/>
</dbReference>
<evidence type="ECO:0000259" key="7">
    <source>
        <dbReference type="Pfam" id="PF24492"/>
    </source>
</evidence>
<dbReference type="Pfam" id="PF13001">
    <property type="entry name" value="ECM29_N"/>
    <property type="match status" value="1"/>
</dbReference>
<feature type="domain" description="ECM29 ARM-like repeats" evidence="6">
    <location>
        <begin position="703"/>
        <end position="832"/>
    </location>
</feature>
<dbReference type="InterPro" id="IPR011989">
    <property type="entry name" value="ARM-like"/>
</dbReference>
<dbReference type="GO" id="GO:0005737">
    <property type="term" value="C:cytoplasm"/>
    <property type="evidence" value="ECO:0007669"/>
    <property type="project" value="UniProtKB-SubCell"/>
</dbReference>
<feature type="domain" description="Proteasome adapter and scaffold protein ECM29 HEAT-repeat" evidence="7">
    <location>
        <begin position="1305"/>
        <end position="1466"/>
    </location>
</feature>
<keyword evidence="9" id="KW-1185">Reference proteome</keyword>
<dbReference type="PANTHER" id="PTHR23346">
    <property type="entry name" value="TRANSLATIONAL ACTIVATOR GCN1-RELATED"/>
    <property type="match status" value="1"/>
</dbReference>
<keyword evidence="4" id="KW-0647">Proteasome</keyword>
<dbReference type="STRING" id="113226.A0A139I3Q0"/>
<dbReference type="OrthoDB" id="16066at2759"/>
<dbReference type="Pfam" id="PF23702">
    <property type="entry name" value="ARM_ECM29"/>
    <property type="match status" value="1"/>
</dbReference>
<evidence type="ECO:0000259" key="5">
    <source>
        <dbReference type="Pfam" id="PF13001"/>
    </source>
</evidence>
<dbReference type="Gene3D" id="1.25.10.10">
    <property type="entry name" value="Leucine-rich Repeat Variant"/>
    <property type="match status" value="3"/>
</dbReference>
<dbReference type="Pfam" id="PF23731">
    <property type="entry name" value="ARM_ECM29_C"/>
    <property type="match status" value="1"/>
</dbReference>
<feature type="domain" description="Proteasome component Ecm29 N-terminal" evidence="5">
    <location>
        <begin position="16"/>
        <end position="545"/>
    </location>
</feature>
<dbReference type="InterPro" id="IPR024372">
    <property type="entry name" value="Ecm29_N"/>
</dbReference>
<dbReference type="EMBL" id="LFZO01000349">
    <property type="protein sequence ID" value="KXT09360.1"/>
    <property type="molecule type" value="Genomic_DNA"/>
</dbReference>
<dbReference type="Proteomes" id="UP000073492">
    <property type="component" value="Unassembled WGS sequence"/>
</dbReference>
<dbReference type="Pfam" id="PF24492">
    <property type="entry name" value="HEAT_ECM29"/>
    <property type="match status" value="1"/>
</dbReference>
<dbReference type="PANTHER" id="PTHR23346:SF19">
    <property type="entry name" value="PROTEASOME ADAPTER AND SCAFFOLD PROTEIN ECM29"/>
    <property type="match status" value="1"/>
</dbReference>
<evidence type="ECO:0000256" key="1">
    <source>
        <dbReference type="ARBA" id="ARBA00004496"/>
    </source>
</evidence>
<proteinExistence type="predicted"/>
<dbReference type="GO" id="GO:0043248">
    <property type="term" value="P:proteasome assembly"/>
    <property type="evidence" value="ECO:0007669"/>
    <property type="project" value="InterPro"/>
</dbReference>
<evidence type="ECO:0000313" key="8">
    <source>
        <dbReference type="EMBL" id="KXT09360.1"/>
    </source>
</evidence>
<accession>A0A139I3Q0</accession>
<evidence type="ECO:0008006" key="10">
    <source>
        <dbReference type="Google" id="ProtNLM"/>
    </source>
</evidence>
<dbReference type="InterPro" id="IPR055443">
    <property type="entry name" value="HEAT_ECM29"/>
</dbReference>
<keyword evidence="3" id="KW-0677">Repeat</keyword>
<gene>
    <name evidence="8" type="ORF">AC579_3818</name>
</gene>
<comment type="subcellular location">
    <subcellularLocation>
        <location evidence="1">Cytoplasm</location>
    </subcellularLocation>
</comment>
<reference evidence="8 9" key="1">
    <citation type="submission" date="2015-07" db="EMBL/GenBank/DDBJ databases">
        <title>Comparative genomics of the Sigatoka disease complex on banana suggests a link between parallel evolutionary changes in Pseudocercospora fijiensis and Pseudocercospora eumusae and increased virulence on the banana host.</title>
        <authorList>
            <person name="Chang T.-C."/>
            <person name="Salvucci A."/>
            <person name="Crous P.W."/>
            <person name="Stergiopoulos I."/>
        </authorList>
    </citation>
    <scope>NUCLEOTIDE SEQUENCE [LARGE SCALE GENOMIC DNA]</scope>
    <source>
        <strain evidence="8 9">CBS 116634</strain>
    </source>
</reference>
<evidence type="ECO:0000256" key="4">
    <source>
        <dbReference type="ARBA" id="ARBA00022942"/>
    </source>
</evidence>
<dbReference type="InterPro" id="IPR055444">
    <property type="entry name" value="ARM_ECM29"/>
</dbReference>
<dbReference type="GO" id="GO:0060090">
    <property type="term" value="F:molecular adaptor activity"/>
    <property type="evidence" value="ECO:0007669"/>
    <property type="project" value="InterPro"/>
</dbReference>
<dbReference type="InterPro" id="IPR016024">
    <property type="entry name" value="ARM-type_fold"/>
</dbReference>
<evidence type="ECO:0000256" key="3">
    <source>
        <dbReference type="ARBA" id="ARBA00022737"/>
    </source>
</evidence>
<sequence length="1848" mass="203606">MASSEPSPEQRELTLVGKVEMRIALTDTDSKLESILKTYLAPLLLKLASPHESVRKKVITICQHVNTRVQPQSIQLPVAALIKQFKEQESSLIRHFDLLYIQQGVVRLSNADKAELLPIVASGIAKSGTQAPQVFYLLLRVLGSYRIPQRGSQEDVELRQTLEISDEDARYLALKLGKLILFTPQRAGSAASSPGLTREDHDFFNVDSKPDVWNSAAGGLNLMQTKALCTRLLASGLFNDAERFLPALFASADPASSISDPGDDMMKRALPAADLENEFLIKQLFSLYFGEGSAPRVKAPLRLKILNLLSKSLKSTTFDNNITRMVDDGVKSAPAEGGDTAMTNGLPDWAKIADPTLRTNSIGREATKLRAAIFQYINFVARHGSKETLHAIAPVVVARLRDFIENQGWPKPGVSEDLVSRAYAYEVIGLLAKAGPRGLLVEDEHTSLDLLRWLFDSLARDSSGNSITVSIEESLSTILGALSARFELDKHEQEVLEDLLIDQMRYSASLEEHQRLRSTRYVAVRFANRCLPYSSVKARWVDILAIGASSDRPEVREEGDRGLSPHWYRMLNGSNVDSAPALAFPAFDAVISEFFIKQTSITSSDAAVIAQKTRDLHESAFPAMTAFARRMLFHEAFRESGIAVNLDSEWERKIDAMLESDVPARRAGKKHLTSVSSKSSVLVDVLMNALFECVSSRTSFAEDHLVEFLALSPDFLVQKHVARTEFLLPLLKSNHHGRRMTAAQAFGILASHPSATVQQQVAQLLEVADTWTTAVGATLSAVHGSIVALAFLFARSAYRKQESQSSEVLTSYLGTLFQAFTDGRDDLLQEATNIAIGQMSMFGCLDSKTISDYTTLTKVSEKLYRKAKDGNEVAILSLGQLSMILPEDSEDLSGIEEHLHKLHEIRQSEVHFTVGEALSYVASGWQSEALATQIDIDIDSEPRLIQKRSEVLPKLLDKVLADCANTKPTLKKAAVMWLLCLVQYCGKDLQSRLSDCQAAFRRCLSDRDELVQESASRGLGLVYEKGDRKLKDDLVRELVSSFSSDKQQLTGNVSADTQLFEPGALPTGDGSVSTYRDIMSLASEVGDSSLVYRFMSMASSNAIWSSRAAFGRFGLSRVLSDSSVDGYLASNPKLYPKLFRYRFDPNGGVQRSMNDIWTALVPDSAATIDKHFDAIMEDLLSSILGKEWRVRQACCAAIADLVQGRPFDKYEQYLERIWTQCFKVLDDIKESVRASAASLARTLTGVLTRSLEADHSATKKASAMLKHVLPFLLSPSGMESSAKEVQMFSVHTLLEIIKKANGSTLRPFIPELVERLIGLLSSLEPEAVNYVHLNASKYNLTEQKIDDMRLSSVRGSPLMEAVERCLDLLDEATMRKLWPKLEDAMKSAVGLPSKVGSSRVLVSLSTRRMPLFRVFADDALKLIERLVVDRNDTVSSSYAAAAGYVARGASDKQIFRLIAFARKLYFESEGDREAVTPRRSIASGELMYNFAKQASDRFNAFASSILPFVFVAKHDEHEVVRENFQESWNEGVGGSRAVQLYMKEILEICMIYLDSAQWTLKHTAARAVADTVVAVSSGESSMSAASGAALWRAIDKALGGKTWDGKEVVLHAFVKFVEVAKGFYQDEDSVRSSIIKVGIREAKRQNAGYRRHSVSALARIALARTDVDIHDAVYEIVDPILSETREEDAMEMDGKDESRDATIAAGIEALFASINPHVSGGSTLVGQVSRALRKVANHRETATSASILRSTFEGVTATFTRVREGGRQVKLDATAAKDLKTLLFGPPMIGIEAVRLMRADAIVCAASASACVGEDMREEVRALMESEMSPAVRERLRCAVEAEAEASL</sequence>
<evidence type="ECO:0000259" key="6">
    <source>
        <dbReference type="Pfam" id="PF23702"/>
    </source>
</evidence>